<evidence type="ECO:0000313" key="2">
    <source>
        <dbReference type="EMBL" id="SDI19554.1"/>
    </source>
</evidence>
<dbReference type="STRING" id="930129.SAMN05216352_105240"/>
<dbReference type="Gene3D" id="1.10.1760.20">
    <property type="match status" value="1"/>
</dbReference>
<evidence type="ECO:0000313" key="3">
    <source>
        <dbReference type="Proteomes" id="UP000199017"/>
    </source>
</evidence>
<feature type="transmembrane region" description="Helical" evidence="1">
    <location>
        <begin position="103"/>
        <end position="122"/>
    </location>
</feature>
<proteinExistence type="predicted"/>
<accession>A0A1G8IKW8</accession>
<feature type="transmembrane region" description="Helical" evidence="1">
    <location>
        <begin position="12"/>
        <end position="31"/>
    </location>
</feature>
<name>A0A1G8IKW8_9BACI</name>
<dbReference type="Pfam" id="PF09512">
    <property type="entry name" value="ThiW"/>
    <property type="match status" value="1"/>
</dbReference>
<dbReference type="AlphaFoldDB" id="A0A1G8IKW8"/>
<dbReference type="RefSeq" id="WP_091584630.1">
    <property type="nucleotide sequence ID" value="NZ_FNDU01000005.1"/>
</dbReference>
<gene>
    <name evidence="2" type="ORF">SAMN05216352_105240</name>
</gene>
<organism evidence="2 3">
    <name type="scientific">Alteribacillus bidgolensis</name>
    <dbReference type="NCBI Taxonomy" id="930129"/>
    <lineage>
        <taxon>Bacteria</taxon>
        <taxon>Bacillati</taxon>
        <taxon>Bacillota</taxon>
        <taxon>Bacilli</taxon>
        <taxon>Bacillales</taxon>
        <taxon>Bacillaceae</taxon>
        <taxon>Alteribacillus</taxon>
    </lineage>
</organism>
<feature type="transmembrane region" description="Helical" evidence="1">
    <location>
        <begin position="128"/>
        <end position="150"/>
    </location>
</feature>
<feature type="transmembrane region" description="Helical" evidence="1">
    <location>
        <begin position="71"/>
        <end position="91"/>
    </location>
</feature>
<protein>
    <submittedName>
        <fullName evidence="2">Energy coupling factor transporter S component ThiW</fullName>
    </submittedName>
</protein>
<keyword evidence="3" id="KW-1185">Reference proteome</keyword>
<dbReference type="OrthoDB" id="5516776at2"/>
<feature type="transmembrane region" description="Helical" evidence="1">
    <location>
        <begin position="38"/>
        <end position="59"/>
    </location>
</feature>
<evidence type="ECO:0000256" key="1">
    <source>
        <dbReference type="SAM" id="Phobius"/>
    </source>
</evidence>
<sequence>MNHTKKLSYTALLIAIATVTSPFVSIPIGFARIFPVQHFVNVISAVLLGPGYAVIQAFGTSLLRNMFGTGSIFAFPGSMVGALFAGILYKYTKKLNISTAGEVIGTGIIGALLTYPIARILLGEATALFAFVPSFLLSAFAGGILAYALLKLFEQRNILQRVRS</sequence>
<dbReference type="Proteomes" id="UP000199017">
    <property type="component" value="Unassembled WGS sequence"/>
</dbReference>
<dbReference type="EMBL" id="FNDU01000005">
    <property type="protein sequence ID" value="SDI19554.1"/>
    <property type="molecule type" value="Genomic_DNA"/>
</dbReference>
<keyword evidence="1" id="KW-0472">Membrane</keyword>
<dbReference type="PIRSF" id="PIRSF024534">
    <property type="entry name" value="ThiW"/>
    <property type="match status" value="1"/>
</dbReference>
<keyword evidence="1" id="KW-0812">Transmembrane</keyword>
<keyword evidence="1" id="KW-1133">Transmembrane helix</keyword>
<reference evidence="2 3" key="1">
    <citation type="submission" date="2016-10" db="EMBL/GenBank/DDBJ databases">
        <authorList>
            <person name="de Groot N.N."/>
        </authorList>
    </citation>
    <scope>NUCLEOTIDE SEQUENCE [LARGE SCALE GENOMIC DNA]</scope>
    <source>
        <strain evidence="3">P4B,CCM 7963,CECT 7998,DSM 25260,IBRC-M 10614,KCTC 13821</strain>
    </source>
</reference>
<dbReference type="NCBIfam" id="TIGR02359">
    <property type="entry name" value="thiW"/>
    <property type="match status" value="1"/>
</dbReference>
<dbReference type="InterPro" id="IPR012652">
    <property type="entry name" value="ThiW"/>
</dbReference>